<dbReference type="SUPFAM" id="SSF52335">
    <property type="entry name" value="Methylglyoxal synthase-like"/>
    <property type="match status" value="1"/>
</dbReference>
<gene>
    <name evidence="10" type="primary">purH</name>
    <name evidence="12" type="ORF">A359_04670</name>
</gene>
<dbReference type="FunFam" id="3.40.50.1380:FF:000001">
    <property type="entry name" value="Bifunctional purine biosynthesis protein PurH"/>
    <property type="match status" value="1"/>
</dbReference>
<proteinExistence type="inferred from homology"/>
<evidence type="ECO:0000313" key="12">
    <source>
        <dbReference type="EMBL" id="AFP84860.1"/>
    </source>
</evidence>
<evidence type="ECO:0000256" key="8">
    <source>
        <dbReference type="ARBA" id="ARBA00050488"/>
    </source>
</evidence>
<keyword evidence="5 10" id="KW-0658">Purine biosynthesis</keyword>
<dbReference type="SMART" id="SM00798">
    <property type="entry name" value="AICARFT_IMPCHas"/>
    <property type="match status" value="1"/>
</dbReference>
<dbReference type="AlphaFoldDB" id="J3TXH2"/>
<dbReference type="FunFam" id="3.40.140.20:FF:000001">
    <property type="entry name" value="Bifunctional purine biosynthesis protein PurH"/>
    <property type="match status" value="1"/>
</dbReference>
<name>J3TXH2_9ENTR</name>
<dbReference type="GO" id="GO:0005829">
    <property type="term" value="C:cytosol"/>
    <property type="evidence" value="ECO:0007669"/>
    <property type="project" value="TreeGrafter"/>
</dbReference>
<dbReference type="InterPro" id="IPR036914">
    <property type="entry name" value="MGS-like_dom_sf"/>
</dbReference>
<keyword evidence="7 10" id="KW-0511">Multifunctional enzyme</keyword>
<dbReference type="STRING" id="1199245.A359_04670"/>
<dbReference type="EC" id="2.1.2.3" evidence="10"/>
<dbReference type="NCBIfam" id="NF002049">
    <property type="entry name" value="PRK00881.1"/>
    <property type="match status" value="1"/>
</dbReference>
<dbReference type="SMART" id="SM00851">
    <property type="entry name" value="MGS"/>
    <property type="match status" value="1"/>
</dbReference>
<organism evidence="12 13">
    <name type="scientific">secondary endosymbiont of Ctenarytaina eucalypti</name>
    <dbReference type="NCBI Taxonomy" id="1199245"/>
    <lineage>
        <taxon>Bacteria</taxon>
        <taxon>Pseudomonadati</taxon>
        <taxon>Pseudomonadota</taxon>
        <taxon>Gammaproteobacteria</taxon>
        <taxon>Enterobacterales</taxon>
        <taxon>Enterobacteriaceae</taxon>
        <taxon>aphid secondary symbionts</taxon>
    </lineage>
</organism>
<dbReference type="Gene3D" id="3.40.140.20">
    <property type="match status" value="2"/>
</dbReference>
<evidence type="ECO:0000256" key="5">
    <source>
        <dbReference type="ARBA" id="ARBA00022755"/>
    </source>
</evidence>
<dbReference type="EMBL" id="CP003546">
    <property type="protein sequence ID" value="AFP84860.1"/>
    <property type="molecule type" value="Genomic_DNA"/>
</dbReference>
<dbReference type="NCBIfam" id="TIGR00355">
    <property type="entry name" value="purH"/>
    <property type="match status" value="1"/>
</dbReference>
<dbReference type="FunFam" id="3.40.140.20:FF:000002">
    <property type="entry name" value="Bifunctional purine biosynthesis protein PurH"/>
    <property type="match status" value="1"/>
</dbReference>
<dbReference type="InterPro" id="IPR016193">
    <property type="entry name" value="Cytidine_deaminase-like"/>
</dbReference>
<dbReference type="Gene3D" id="3.40.50.1380">
    <property type="entry name" value="Methylglyoxal synthase-like domain"/>
    <property type="match status" value="1"/>
</dbReference>
<dbReference type="Pfam" id="PF01808">
    <property type="entry name" value="AICARFT_IMPCHas"/>
    <property type="match status" value="1"/>
</dbReference>
<keyword evidence="4 10" id="KW-0808">Transferase</keyword>
<evidence type="ECO:0000256" key="3">
    <source>
        <dbReference type="ARBA" id="ARBA00007667"/>
    </source>
</evidence>
<comment type="pathway">
    <text evidence="1 10">Purine metabolism; IMP biosynthesis via de novo pathway; IMP from 5-formamido-1-(5-phospho-D-ribosyl)imidazole-4-carboxamide: step 1/1.</text>
</comment>
<reference evidence="12 13" key="1">
    <citation type="journal article" date="2012" name="Mol. Biol. Evol.">
        <title>Genome reduction and co-evolution between the primary and secondary bacterial symbionts of psyllids.</title>
        <authorList>
            <person name="Sloan D.B."/>
            <person name="Moran N.A."/>
        </authorList>
    </citation>
    <scope>NUCLEOTIDE SEQUENCE [LARGE SCALE GENOMIC DNA]</scope>
    <source>
        <strain evidence="12">Ceuc_S</strain>
    </source>
</reference>
<comment type="domain">
    <text evidence="10">The IMP cyclohydrolase activity resides in the N-terminal region.</text>
</comment>
<dbReference type="KEGG" id="sect:A359_04670"/>
<dbReference type="Pfam" id="PF02142">
    <property type="entry name" value="MGS"/>
    <property type="match status" value="1"/>
</dbReference>
<dbReference type="GO" id="GO:0003937">
    <property type="term" value="F:IMP cyclohydrolase activity"/>
    <property type="evidence" value="ECO:0007669"/>
    <property type="project" value="UniProtKB-UniRule"/>
</dbReference>
<evidence type="ECO:0000256" key="7">
    <source>
        <dbReference type="ARBA" id="ARBA00023268"/>
    </source>
</evidence>
<sequence>MKRARPVRRALLSVSDKSGILEFAQSLVQRGVELLATSGTASLLNTARLPVTEVSDYTGFPEIMGGRVKTLHPKVHGGIMGRREMDDVVMREHHIAPIDMVVVNFYPFSATVQRRECSREEAVNNIDIGGIAMVRAAAKNFDVVTVIDSADYPIVLAEMDLYCGSLSLETRFNLAIKAFEHTAAYDSEIANYFGSQVPTYHGDAHQPAGLFPRTLNLNFIKKQDMRYGENSHQLAAFYTDSETREASVATARQLQGKALSYNNIADTDAALECVKTFTEATCVIVKHANPCGVATHDSQMVAYDHAYQTDPASSFGGIIAFNRVLDADTANAIVRRQFVEVVIAPDINNDALALLAGKQNVRVLVYGSWQQQVPGLDFKRVNGGLLVQERDVAIVALKNLEVVTQRQPTKSEMRDAIFCWKVVKFVKSNGIVYSREQRTIGIGAGQMSRIDSANIAGMKAANAGLDVKGAAMASDAFFPFRDSVDAAGMLGVRCVIQPGGSIRDHEVISAANEHDIAMIFTHIRHFRH</sequence>
<feature type="domain" description="MGS-like" evidence="11">
    <location>
        <begin position="1"/>
        <end position="148"/>
    </location>
</feature>
<accession>J3TXH2</accession>
<dbReference type="InterPro" id="IPR024051">
    <property type="entry name" value="AICAR_Tfase_dup_dom_sf"/>
</dbReference>
<dbReference type="GO" id="GO:0004643">
    <property type="term" value="F:phosphoribosylaminoimidazolecarboxamide formyltransferase activity"/>
    <property type="evidence" value="ECO:0007669"/>
    <property type="project" value="UniProtKB-UniRule"/>
</dbReference>
<evidence type="ECO:0000256" key="2">
    <source>
        <dbReference type="ARBA" id="ARBA00004954"/>
    </source>
</evidence>
<dbReference type="PIRSF" id="PIRSF000414">
    <property type="entry name" value="AICARFT_IMPCHas"/>
    <property type="match status" value="1"/>
</dbReference>
<evidence type="ECO:0000313" key="13">
    <source>
        <dbReference type="Proteomes" id="UP000003936"/>
    </source>
</evidence>
<evidence type="ECO:0000256" key="10">
    <source>
        <dbReference type="HAMAP-Rule" id="MF_00139"/>
    </source>
</evidence>
<evidence type="ECO:0000256" key="6">
    <source>
        <dbReference type="ARBA" id="ARBA00022801"/>
    </source>
</evidence>
<dbReference type="GO" id="GO:0006189">
    <property type="term" value="P:'de novo' IMP biosynthetic process"/>
    <property type="evidence" value="ECO:0007669"/>
    <property type="project" value="UniProtKB-UniRule"/>
</dbReference>
<dbReference type="OrthoDB" id="9802065at2"/>
<evidence type="ECO:0000256" key="4">
    <source>
        <dbReference type="ARBA" id="ARBA00022679"/>
    </source>
</evidence>
<comment type="catalytic activity">
    <reaction evidence="9 10">
        <text>IMP + H2O = 5-formamido-1-(5-phospho-D-ribosyl)imidazole-4-carboxamide</text>
        <dbReference type="Rhea" id="RHEA:18445"/>
        <dbReference type="ChEBI" id="CHEBI:15377"/>
        <dbReference type="ChEBI" id="CHEBI:58053"/>
        <dbReference type="ChEBI" id="CHEBI:58467"/>
        <dbReference type="EC" id="3.5.4.10"/>
    </reaction>
</comment>
<dbReference type="UniPathway" id="UPA00074">
    <property type="reaction ID" value="UER00133"/>
</dbReference>
<dbReference type="HOGENOM" id="CLU_016316_5_2_6"/>
<comment type="pathway">
    <text evidence="2 10">Purine metabolism; IMP biosynthesis via de novo pathway; 5-formamido-1-(5-phospho-D-ribosyl)imidazole-4-carboxamide from 5-amino-1-(5-phospho-D-ribosyl)imidazole-4-carboxamide (10-formyl THF route): step 1/1.</text>
</comment>
<keyword evidence="13" id="KW-1185">Reference proteome</keyword>
<dbReference type="PANTHER" id="PTHR11692:SF0">
    <property type="entry name" value="BIFUNCTIONAL PURINE BIOSYNTHESIS PROTEIN ATIC"/>
    <property type="match status" value="1"/>
</dbReference>
<dbReference type="Proteomes" id="UP000003936">
    <property type="component" value="Chromosome"/>
</dbReference>
<dbReference type="CDD" id="cd01421">
    <property type="entry name" value="IMPCH"/>
    <property type="match status" value="1"/>
</dbReference>
<evidence type="ECO:0000259" key="11">
    <source>
        <dbReference type="PROSITE" id="PS51855"/>
    </source>
</evidence>
<dbReference type="HAMAP" id="MF_00139">
    <property type="entry name" value="PurH"/>
    <property type="match status" value="1"/>
</dbReference>
<evidence type="ECO:0000256" key="9">
    <source>
        <dbReference type="ARBA" id="ARBA00050687"/>
    </source>
</evidence>
<comment type="catalytic activity">
    <reaction evidence="8 10">
        <text>(6R)-10-formyltetrahydrofolate + 5-amino-1-(5-phospho-beta-D-ribosyl)imidazole-4-carboxamide = 5-formamido-1-(5-phospho-D-ribosyl)imidazole-4-carboxamide + (6S)-5,6,7,8-tetrahydrofolate</text>
        <dbReference type="Rhea" id="RHEA:22192"/>
        <dbReference type="ChEBI" id="CHEBI:57453"/>
        <dbReference type="ChEBI" id="CHEBI:58467"/>
        <dbReference type="ChEBI" id="CHEBI:58475"/>
        <dbReference type="ChEBI" id="CHEBI:195366"/>
        <dbReference type="EC" id="2.1.2.3"/>
    </reaction>
</comment>
<dbReference type="InterPro" id="IPR011607">
    <property type="entry name" value="MGS-like_dom"/>
</dbReference>
<keyword evidence="6 10" id="KW-0378">Hydrolase</keyword>
<dbReference type="PANTHER" id="PTHR11692">
    <property type="entry name" value="BIFUNCTIONAL PURINE BIOSYNTHESIS PROTEIN PURH"/>
    <property type="match status" value="1"/>
</dbReference>
<evidence type="ECO:0000256" key="1">
    <source>
        <dbReference type="ARBA" id="ARBA00004844"/>
    </source>
</evidence>
<protein>
    <recommendedName>
        <fullName evidence="10">Bifunctional purine biosynthesis protein PurH</fullName>
    </recommendedName>
    <domain>
        <recommendedName>
            <fullName evidence="10">Phosphoribosylaminoimidazolecarboxamide formyltransferase</fullName>
            <ecNumber evidence="10">2.1.2.3</ecNumber>
        </recommendedName>
        <alternativeName>
            <fullName evidence="10">AICAR transformylase</fullName>
        </alternativeName>
    </domain>
    <domain>
        <recommendedName>
            <fullName evidence="10">IMP cyclohydrolase</fullName>
            <ecNumber evidence="10">3.5.4.10</ecNumber>
        </recommendedName>
        <alternativeName>
            <fullName evidence="10">ATIC</fullName>
        </alternativeName>
        <alternativeName>
            <fullName evidence="10">IMP synthase</fullName>
        </alternativeName>
        <alternativeName>
            <fullName evidence="10">Inosinicase</fullName>
        </alternativeName>
    </domain>
</protein>
<dbReference type="EC" id="3.5.4.10" evidence="10"/>
<dbReference type="SUPFAM" id="SSF53927">
    <property type="entry name" value="Cytidine deaminase-like"/>
    <property type="match status" value="1"/>
</dbReference>
<dbReference type="RefSeq" id="WP_014888158.1">
    <property type="nucleotide sequence ID" value="NC_018419.1"/>
</dbReference>
<dbReference type="InterPro" id="IPR002695">
    <property type="entry name" value="PurH-like"/>
</dbReference>
<dbReference type="PATRIC" id="fig|1199245.3.peg.563"/>
<dbReference type="PROSITE" id="PS51855">
    <property type="entry name" value="MGS"/>
    <property type="match status" value="1"/>
</dbReference>
<comment type="similarity">
    <text evidence="3 10">Belongs to the PurH family.</text>
</comment>